<protein>
    <submittedName>
        <fullName evidence="8">Bifunctional copper resistance protein CopD/cytochrome c oxidase assembly protein</fullName>
    </submittedName>
</protein>
<evidence type="ECO:0000256" key="2">
    <source>
        <dbReference type="ARBA" id="ARBA00022475"/>
    </source>
</evidence>
<evidence type="ECO:0000256" key="3">
    <source>
        <dbReference type="ARBA" id="ARBA00022692"/>
    </source>
</evidence>
<reference evidence="8" key="1">
    <citation type="submission" date="2023-07" db="EMBL/GenBank/DDBJ databases">
        <title>Mycolicibacterium sp. nov., a novel bacterial species.</title>
        <authorList>
            <person name="Cao Y."/>
        </authorList>
    </citation>
    <scope>NUCLEOTIDE SEQUENCE</scope>
    <source>
        <strain evidence="8">KC 300</strain>
    </source>
</reference>
<feature type="transmembrane region" description="Helical" evidence="6">
    <location>
        <begin position="211"/>
        <end position="233"/>
    </location>
</feature>
<feature type="transmembrane region" description="Helical" evidence="6">
    <location>
        <begin position="526"/>
        <end position="547"/>
    </location>
</feature>
<dbReference type="InterPro" id="IPR032694">
    <property type="entry name" value="CopC/D"/>
</dbReference>
<feature type="transmembrane region" description="Helical" evidence="6">
    <location>
        <begin position="608"/>
        <end position="629"/>
    </location>
</feature>
<keyword evidence="4 6" id="KW-1133">Transmembrane helix</keyword>
<name>A0ABT8UC42_9MYCO</name>
<dbReference type="PANTHER" id="PTHR34820">
    <property type="entry name" value="INNER MEMBRANE PROTEIN YEBZ"/>
    <property type="match status" value="1"/>
</dbReference>
<dbReference type="EMBL" id="JAUMSQ010000026">
    <property type="protein sequence ID" value="MDO3635360.1"/>
    <property type="molecule type" value="Genomic_DNA"/>
</dbReference>
<evidence type="ECO:0000256" key="4">
    <source>
        <dbReference type="ARBA" id="ARBA00022989"/>
    </source>
</evidence>
<feature type="transmembrane region" description="Helical" evidence="6">
    <location>
        <begin position="441"/>
        <end position="465"/>
    </location>
</feature>
<feature type="transmembrane region" description="Helical" evidence="6">
    <location>
        <begin position="21"/>
        <end position="44"/>
    </location>
</feature>
<feature type="transmembrane region" description="Helical" evidence="6">
    <location>
        <begin position="64"/>
        <end position="88"/>
    </location>
</feature>
<dbReference type="RefSeq" id="WP_302913300.1">
    <property type="nucleotide sequence ID" value="NZ_JAUMSQ010000026.1"/>
</dbReference>
<feature type="transmembrane region" description="Helical" evidence="6">
    <location>
        <begin position="109"/>
        <end position="134"/>
    </location>
</feature>
<keyword evidence="5 6" id="KW-0472">Membrane</keyword>
<feature type="transmembrane region" description="Helical" evidence="6">
    <location>
        <begin position="318"/>
        <end position="339"/>
    </location>
</feature>
<keyword evidence="9" id="KW-1185">Reference proteome</keyword>
<organism evidence="8 9">
    <name type="scientific">Mycolicibacterium arseniciresistens</name>
    <dbReference type="NCBI Taxonomy" id="3062257"/>
    <lineage>
        <taxon>Bacteria</taxon>
        <taxon>Bacillati</taxon>
        <taxon>Actinomycetota</taxon>
        <taxon>Actinomycetes</taxon>
        <taxon>Mycobacteriales</taxon>
        <taxon>Mycobacteriaceae</taxon>
        <taxon>Mycolicibacterium</taxon>
    </lineage>
</organism>
<sequence>MKRTRSGNIDGFAKSPRRGAVQSLIGVAITAGIIAAGIGALVLSDALDVTGLPDPGPATSYGLPFVRAVGQVSAVVAIGNFLFAAFLVPPQSNGVLDADGYRALRLGGVACAVWATCAALLVALTLSDVSGVPLQDLSPLDAWSAAGLVEITSAWRTTAVVAALVAAATVPVLRWSWAPALLAGALLTLVPLAVTGHSSSGGAHDIATNSLLIHLFAAALWAGGLLALLSHALRRGSHTDVAARRFSAIALWCFAALATSGAVNAIVRLSPSDIMGSTYGRLVLAKALALCGLGVLGWRQRRTAVVALQSNPSSRGPLLRIALTEAALLAATFGVAVGLSRTPPPAAPTEPSPAEVAIGFNLPESPTLIHVLTNWRFDLIYGTAAIVLAVSYFAGVCRLRRQGDSWQRRRTASWVLGCIVLLFATSSGLGSYMSALFSAHMFVQLLMTMLIPILLVLGSPVTLALKALRPSADNAIPGPREWLLAALRSPWARFLTFPVTALLMFTASGYGLYYTGAFDAAVADHATHVLMLGYWLFSGTLFFWVVVVAEESPLRASAIVRTATGVAGLVQFIWTGMMLRNSQTVLGESFYNSLRLEWHTELLADQRLGGAILSVGAACTLLVVAALLLSARSTTQAR</sequence>
<gene>
    <name evidence="8" type="ORF">Q2100_06370</name>
</gene>
<dbReference type="PANTHER" id="PTHR34820:SF4">
    <property type="entry name" value="INNER MEMBRANE PROTEIN YEBZ"/>
    <property type="match status" value="1"/>
</dbReference>
<dbReference type="Pfam" id="PF05425">
    <property type="entry name" value="CopD"/>
    <property type="match status" value="1"/>
</dbReference>
<feature type="transmembrane region" description="Helical" evidence="6">
    <location>
        <begin position="411"/>
        <end position="435"/>
    </location>
</feature>
<feature type="transmembrane region" description="Helical" evidence="6">
    <location>
        <begin position="154"/>
        <end position="173"/>
    </location>
</feature>
<accession>A0ABT8UC42</accession>
<evidence type="ECO:0000256" key="1">
    <source>
        <dbReference type="ARBA" id="ARBA00004651"/>
    </source>
</evidence>
<evidence type="ECO:0000313" key="9">
    <source>
        <dbReference type="Proteomes" id="UP001168823"/>
    </source>
</evidence>
<feature type="transmembrane region" description="Helical" evidence="6">
    <location>
        <begin position="559"/>
        <end position="579"/>
    </location>
</feature>
<feature type="transmembrane region" description="Helical" evidence="6">
    <location>
        <begin position="245"/>
        <end position="267"/>
    </location>
</feature>
<dbReference type="InterPro" id="IPR008457">
    <property type="entry name" value="Cu-R_CopD_dom"/>
</dbReference>
<evidence type="ECO:0000256" key="5">
    <source>
        <dbReference type="ARBA" id="ARBA00023136"/>
    </source>
</evidence>
<comment type="subcellular location">
    <subcellularLocation>
        <location evidence="1">Cell membrane</location>
        <topology evidence="1">Multi-pass membrane protein</topology>
    </subcellularLocation>
</comment>
<evidence type="ECO:0000313" key="8">
    <source>
        <dbReference type="EMBL" id="MDO3635360.1"/>
    </source>
</evidence>
<dbReference type="Proteomes" id="UP001168823">
    <property type="component" value="Unassembled WGS sequence"/>
</dbReference>
<comment type="caution">
    <text evidence="8">The sequence shown here is derived from an EMBL/GenBank/DDBJ whole genome shotgun (WGS) entry which is preliminary data.</text>
</comment>
<feature type="transmembrane region" description="Helical" evidence="6">
    <location>
        <begin position="379"/>
        <end position="399"/>
    </location>
</feature>
<dbReference type="Pfam" id="PF09678">
    <property type="entry name" value="Caa3_CtaG"/>
    <property type="match status" value="1"/>
</dbReference>
<proteinExistence type="predicted"/>
<dbReference type="InterPro" id="IPR019108">
    <property type="entry name" value="Caa3_assmbl_CtaG-rel"/>
</dbReference>
<feature type="transmembrane region" description="Helical" evidence="6">
    <location>
        <begin position="494"/>
        <end position="514"/>
    </location>
</feature>
<keyword evidence="3 6" id="KW-0812">Transmembrane</keyword>
<feature type="transmembrane region" description="Helical" evidence="6">
    <location>
        <begin position="180"/>
        <end position="199"/>
    </location>
</feature>
<feature type="domain" description="Copper resistance protein D" evidence="7">
    <location>
        <begin position="242"/>
        <end position="339"/>
    </location>
</feature>
<evidence type="ECO:0000259" key="7">
    <source>
        <dbReference type="Pfam" id="PF05425"/>
    </source>
</evidence>
<evidence type="ECO:0000256" key="6">
    <source>
        <dbReference type="SAM" id="Phobius"/>
    </source>
</evidence>
<feature type="transmembrane region" description="Helical" evidence="6">
    <location>
        <begin position="279"/>
        <end position="298"/>
    </location>
</feature>
<keyword evidence="2" id="KW-1003">Cell membrane</keyword>